<dbReference type="InterPro" id="IPR051016">
    <property type="entry name" value="Diverse_Substrate_AcTransf"/>
</dbReference>
<dbReference type="EMBL" id="FZOG01000003">
    <property type="protein sequence ID" value="SNS58423.1"/>
    <property type="molecule type" value="Genomic_DNA"/>
</dbReference>
<dbReference type="GO" id="GO:0005840">
    <property type="term" value="C:ribosome"/>
    <property type="evidence" value="ECO:0007669"/>
    <property type="project" value="UniProtKB-KW"/>
</dbReference>
<dbReference type="InterPro" id="IPR016181">
    <property type="entry name" value="Acyl_CoA_acyltransferase"/>
</dbReference>
<dbReference type="SUPFAM" id="SSF55729">
    <property type="entry name" value="Acyl-CoA N-acyltransferases (Nat)"/>
    <property type="match status" value="1"/>
</dbReference>
<evidence type="ECO:0000256" key="2">
    <source>
        <dbReference type="ARBA" id="ARBA00023315"/>
    </source>
</evidence>
<keyword evidence="4" id="KW-0687">Ribonucleoprotein</keyword>
<evidence type="ECO:0000256" key="1">
    <source>
        <dbReference type="ARBA" id="ARBA00022679"/>
    </source>
</evidence>
<dbReference type="PANTHER" id="PTHR10545:SF42">
    <property type="entry name" value="ACETYLTRANSFERASE"/>
    <property type="match status" value="1"/>
</dbReference>
<organism evidence="4 5">
    <name type="scientific">Pseudomonas segetis</name>
    <dbReference type="NCBI Taxonomy" id="298908"/>
    <lineage>
        <taxon>Bacteria</taxon>
        <taxon>Pseudomonadati</taxon>
        <taxon>Pseudomonadota</taxon>
        <taxon>Gammaproteobacteria</taxon>
        <taxon>Pseudomonadales</taxon>
        <taxon>Pseudomonadaceae</taxon>
        <taxon>Pseudomonas</taxon>
    </lineage>
</organism>
<keyword evidence="1" id="KW-0808">Transferase</keyword>
<dbReference type="FunFam" id="3.40.630.30:FF:000066">
    <property type="entry name" value="Histone acetyltransferase"/>
    <property type="match status" value="1"/>
</dbReference>
<keyword evidence="5" id="KW-1185">Reference proteome</keyword>
<protein>
    <submittedName>
        <fullName evidence="4">Ribosomal protein S18 acetylase RimI</fullName>
    </submittedName>
</protein>
<name>A0A239FQD0_9PSED</name>
<dbReference type="CDD" id="cd04301">
    <property type="entry name" value="NAT_SF"/>
    <property type="match status" value="1"/>
</dbReference>
<keyword evidence="4" id="KW-0689">Ribosomal protein</keyword>
<dbReference type="Pfam" id="PF00583">
    <property type="entry name" value="Acetyltransf_1"/>
    <property type="match status" value="1"/>
</dbReference>
<evidence type="ECO:0000313" key="5">
    <source>
        <dbReference type="Proteomes" id="UP000242915"/>
    </source>
</evidence>
<proteinExistence type="predicted"/>
<reference evidence="5" key="1">
    <citation type="submission" date="2017-06" db="EMBL/GenBank/DDBJ databases">
        <authorList>
            <person name="Varghese N."/>
            <person name="Submissions S."/>
        </authorList>
    </citation>
    <scope>NUCLEOTIDE SEQUENCE [LARGE SCALE GENOMIC DNA]</scope>
    <source>
        <strain evidence="5">CIP 108523</strain>
    </source>
</reference>
<gene>
    <name evidence="4" type="ORF">SAMN05216255_2705</name>
</gene>
<dbReference type="InterPro" id="IPR000182">
    <property type="entry name" value="GNAT_dom"/>
</dbReference>
<dbReference type="PROSITE" id="PS51186">
    <property type="entry name" value="GNAT"/>
    <property type="match status" value="1"/>
</dbReference>
<evidence type="ECO:0000313" key="4">
    <source>
        <dbReference type="EMBL" id="SNS58423.1"/>
    </source>
</evidence>
<feature type="domain" description="N-acetyltransferase" evidence="3">
    <location>
        <begin position="7"/>
        <end position="152"/>
    </location>
</feature>
<evidence type="ECO:0000259" key="3">
    <source>
        <dbReference type="PROSITE" id="PS51186"/>
    </source>
</evidence>
<dbReference type="GO" id="GO:0008080">
    <property type="term" value="F:N-acetyltransferase activity"/>
    <property type="evidence" value="ECO:0007669"/>
    <property type="project" value="TreeGrafter"/>
</dbReference>
<dbReference type="Gene3D" id="3.40.630.30">
    <property type="match status" value="1"/>
</dbReference>
<dbReference type="Proteomes" id="UP000242915">
    <property type="component" value="Unassembled WGS sequence"/>
</dbReference>
<keyword evidence="2" id="KW-0012">Acyltransferase</keyword>
<accession>A0A239FQD0</accession>
<sequence>MAARIEVEVRPVSADDHAAWLPLWQGYQRFYMTEIPAEASEVNWQRFLDPDEPIHAALAWHDGQAIGLVHWVYHRSTWTVGDYCYLQDLFIDKNVRSNGVGRQLIEFVYAQAQQANCSRAYWLTHESNSKAMLLYERIAERSGFIQYRKQFK</sequence>
<dbReference type="PANTHER" id="PTHR10545">
    <property type="entry name" value="DIAMINE N-ACETYLTRANSFERASE"/>
    <property type="match status" value="1"/>
</dbReference>
<dbReference type="RefSeq" id="WP_010487751.1">
    <property type="nucleotide sequence ID" value="NZ_FZOG01000003.1"/>
</dbReference>
<dbReference type="AlphaFoldDB" id="A0A239FQD0"/>